<dbReference type="OrthoDB" id="5996503at2"/>
<reference evidence="3" key="1">
    <citation type="submission" date="2016-06" db="EMBL/GenBank/DDBJ databases">
        <authorList>
            <person name="Varghese N."/>
            <person name="Submissions Spin"/>
        </authorList>
    </citation>
    <scope>NUCLEOTIDE SEQUENCE [LARGE SCALE GENOMIC DNA]</scope>
    <source>
        <strain evidence="3">DSM 43819</strain>
    </source>
</reference>
<accession>A0A1C5K3W9</accession>
<dbReference type="AlphaFoldDB" id="A0A1C5K3W9"/>
<name>A0A1C5K3W9_9ACTN</name>
<protein>
    <recommendedName>
        <fullName evidence="1">DUF4429 domain-containing protein</fullName>
    </recommendedName>
</protein>
<feature type="domain" description="DUF4429" evidence="1">
    <location>
        <begin position="24"/>
        <end position="104"/>
    </location>
</feature>
<dbReference type="Pfam" id="PF14472">
    <property type="entry name" value="DUF4429"/>
    <property type="match status" value="1"/>
</dbReference>
<sequence length="120" mass="12699">MTVTYAPHAQPAAVTANGHTGQVHFDGTYITITRKGFLARASVGKGEKRIPLGSVSSVQWKPAGGLVNGFIQFEIPGQGGSRSAFGKQTTDAARDENSVVFTKSLVNKGLGRLDGRARDR</sequence>
<dbReference type="RefSeq" id="WP_089015474.1">
    <property type="nucleotide sequence ID" value="NZ_LT607754.1"/>
</dbReference>
<dbReference type="Proteomes" id="UP000198221">
    <property type="component" value="Chromosome I"/>
</dbReference>
<gene>
    <name evidence="2" type="ORF">GA0070613_6271</name>
</gene>
<keyword evidence="3" id="KW-1185">Reference proteome</keyword>
<evidence type="ECO:0000259" key="1">
    <source>
        <dbReference type="Pfam" id="PF14472"/>
    </source>
</evidence>
<dbReference type="EMBL" id="LT607754">
    <property type="protein sequence ID" value="SCG77458.1"/>
    <property type="molecule type" value="Genomic_DNA"/>
</dbReference>
<evidence type="ECO:0000313" key="2">
    <source>
        <dbReference type="EMBL" id="SCG77458.1"/>
    </source>
</evidence>
<organism evidence="2 3">
    <name type="scientific">Micromonospora inositola</name>
    <dbReference type="NCBI Taxonomy" id="47865"/>
    <lineage>
        <taxon>Bacteria</taxon>
        <taxon>Bacillati</taxon>
        <taxon>Actinomycetota</taxon>
        <taxon>Actinomycetes</taxon>
        <taxon>Micromonosporales</taxon>
        <taxon>Micromonosporaceae</taxon>
        <taxon>Micromonospora</taxon>
    </lineage>
</organism>
<evidence type="ECO:0000313" key="3">
    <source>
        <dbReference type="Proteomes" id="UP000198221"/>
    </source>
</evidence>
<dbReference type="InterPro" id="IPR027860">
    <property type="entry name" value="DUF4429"/>
</dbReference>
<proteinExistence type="predicted"/>